<dbReference type="GO" id="GO:0003700">
    <property type="term" value="F:DNA-binding transcription factor activity"/>
    <property type="evidence" value="ECO:0007669"/>
    <property type="project" value="InterPro"/>
</dbReference>
<dbReference type="PANTHER" id="PTHR42756:SF1">
    <property type="entry name" value="TRANSCRIPTIONAL REPRESSOR OF EMRAB OPERON"/>
    <property type="match status" value="1"/>
</dbReference>
<dbReference type="EMBL" id="VIFM01000103">
    <property type="protein sequence ID" value="TQF13339.1"/>
    <property type="molecule type" value="Genomic_DNA"/>
</dbReference>
<dbReference type="InterPro" id="IPR036390">
    <property type="entry name" value="WH_DNA-bd_sf"/>
</dbReference>
<dbReference type="PRINTS" id="PR00598">
    <property type="entry name" value="HTHMARR"/>
</dbReference>
<name>A0A540WWF9_9BACT</name>
<keyword evidence="2" id="KW-0238">DNA-binding</keyword>
<feature type="domain" description="HTH marR-type" evidence="5">
    <location>
        <begin position="47"/>
        <end position="181"/>
    </location>
</feature>
<evidence type="ECO:0000259" key="5">
    <source>
        <dbReference type="PROSITE" id="PS50995"/>
    </source>
</evidence>
<dbReference type="RefSeq" id="WP_141644932.1">
    <property type="nucleotide sequence ID" value="NZ_VIFM01000103.1"/>
</dbReference>
<feature type="region of interest" description="Disordered" evidence="4">
    <location>
        <begin position="1"/>
        <end position="47"/>
    </location>
</feature>
<dbReference type="Pfam" id="PF01047">
    <property type="entry name" value="MarR"/>
    <property type="match status" value="1"/>
</dbReference>
<evidence type="ECO:0000313" key="6">
    <source>
        <dbReference type="EMBL" id="TQF13339.1"/>
    </source>
</evidence>
<feature type="compositionally biased region" description="Acidic residues" evidence="4">
    <location>
        <begin position="18"/>
        <end position="30"/>
    </location>
</feature>
<dbReference type="GO" id="GO:0003677">
    <property type="term" value="F:DNA binding"/>
    <property type="evidence" value="ECO:0007669"/>
    <property type="project" value="UniProtKB-KW"/>
</dbReference>
<dbReference type="Gene3D" id="1.10.10.10">
    <property type="entry name" value="Winged helix-like DNA-binding domain superfamily/Winged helix DNA-binding domain"/>
    <property type="match status" value="1"/>
</dbReference>
<evidence type="ECO:0000313" key="7">
    <source>
        <dbReference type="Proteomes" id="UP000315369"/>
    </source>
</evidence>
<dbReference type="InterPro" id="IPR000835">
    <property type="entry name" value="HTH_MarR-typ"/>
</dbReference>
<evidence type="ECO:0000256" key="4">
    <source>
        <dbReference type="SAM" id="MobiDB-lite"/>
    </source>
</evidence>
<protein>
    <submittedName>
        <fullName evidence="6">MarR family transcriptional regulator</fullName>
    </submittedName>
</protein>
<keyword evidence="7" id="KW-1185">Reference proteome</keyword>
<dbReference type="AlphaFoldDB" id="A0A540WWF9"/>
<dbReference type="SUPFAM" id="SSF46785">
    <property type="entry name" value="Winged helix' DNA-binding domain"/>
    <property type="match status" value="1"/>
</dbReference>
<proteinExistence type="predicted"/>
<evidence type="ECO:0000256" key="3">
    <source>
        <dbReference type="ARBA" id="ARBA00023163"/>
    </source>
</evidence>
<comment type="caution">
    <text evidence="6">The sequence shown here is derived from an EMBL/GenBank/DDBJ whole genome shotgun (WGS) entry which is preliminary data.</text>
</comment>
<dbReference type="OrthoDB" id="5521015at2"/>
<dbReference type="InterPro" id="IPR036388">
    <property type="entry name" value="WH-like_DNA-bd_sf"/>
</dbReference>
<dbReference type="PROSITE" id="PS50995">
    <property type="entry name" value="HTH_MARR_2"/>
    <property type="match status" value="1"/>
</dbReference>
<evidence type="ECO:0000256" key="1">
    <source>
        <dbReference type="ARBA" id="ARBA00023015"/>
    </source>
</evidence>
<keyword evidence="1" id="KW-0805">Transcription regulation</keyword>
<dbReference type="Proteomes" id="UP000315369">
    <property type="component" value="Unassembled WGS sequence"/>
</dbReference>
<dbReference type="PANTHER" id="PTHR42756">
    <property type="entry name" value="TRANSCRIPTIONAL REGULATOR, MARR"/>
    <property type="match status" value="1"/>
</dbReference>
<accession>A0A540WWF9</accession>
<organism evidence="6 7">
    <name type="scientific">Myxococcus llanfairpwllgwyngyllgogerychwyrndrobwllllantysiliogogogochensis</name>
    <dbReference type="NCBI Taxonomy" id="2590453"/>
    <lineage>
        <taxon>Bacteria</taxon>
        <taxon>Pseudomonadati</taxon>
        <taxon>Myxococcota</taxon>
        <taxon>Myxococcia</taxon>
        <taxon>Myxococcales</taxon>
        <taxon>Cystobacterineae</taxon>
        <taxon>Myxococcaceae</taxon>
        <taxon>Myxococcus</taxon>
    </lineage>
</organism>
<keyword evidence="3" id="KW-0804">Transcription</keyword>
<reference evidence="6 7" key="1">
    <citation type="submission" date="2019-06" db="EMBL/GenBank/DDBJ databases">
        <authorList>
            <person name="Livingstone P."/>
            <person name="Whitworth D."/>
        </authorList>
    </citation>
    <scope>NUCLEOTIDE SEQUENCE [LARGE SCALE GENOMIC DNA]</scope>
    <source>
        <strain evidence="6 7">AM401</strain>
    </source>
</reference>
<dbReference type="SMART" id="SM00347">
    <property type="entry name" value="HTH_MARR"/>
    <property type="match status" value="1"/>
</dbReference>
<gene>
    <name evidence="6" type="ORF">FJV41_24330</name>
</gene>
<evidence type="ECO:0000256" key="2">
    <source>
        <dbReference type="ARBA" id="ARBA00023125"/>
    </source>
</evidence>
<sequence length="192" mass="21109">MRVPANRPALRVQPSGAGEEELELTEEGGVTDDALPGAEQDSPTPASRRLHELIIQLGRYRSLRDPLHGICESNQLTPTQIHALMWLGNDGPTHVGVLAQRVGITKKTITGVVDRLEDMKLVERTRDAEDRRAVVAQLTTEGVKLFNLISRSVDQGLRRMLDLLPADDQEALFGLLERVLKRLGGPASEQAL</sequence>